<protein>
    <recommendedName>
        <fullName evidence="7">BHLH domain-containing protein</fullName>
    </recommendedName>
</protein>
<sequence>MEDLYGSAPDSEEISNIISELLHGHGSSASSASSSMPFKPTYMHLLHSSVPLPLQVATQSEVLIPVARHEDHGRFAQLVDRSGSDQRVVGGNSNSAGVLESSSGFYFSDSGGYFTAEVKEGMGPDGRRISSENDLGDFSCDSEKGLEEAPDVQLNSAPPRSSSKRSRAADVHNMSEKRRRSRINEKMKALLNLIPNSNKMLTMRNGLSLHPMCLPGVMQPMQLPHMGLSFEEGSNKFPKSSKGINPFYGSGENSMQSAFNLSAGYMISNPPMVIPSVANVPTSEPTFGFEPSVQAHYRLFSVPSSSKELFSDGGPQSKVDTIRTGKNSSSDVDV</sequence>
<dbReference type="InterPro" id="IPR036638">
    <property type="entry name" value="HLH_DNA-bd_sf"/>
</dbReference>
<evidence type="ECO:0000256" key="2">
    <source>
        <dbReference type="ARBA" id="ARBA00023015"/>
    </source>
</evidence>
<dbReference type="AlphaFoldDB" id="A0A540K6R9"/>
<gene>
    <name evidence="8" type="ORF">C1H46_044549</name>
</gene>
<evidence type="ECO:0000256" key="6">
    <source>
        <dbReference type="SAM" id="MobiDB-lite"/>
    </source>
</evidence>
<dbReference type="STRING" id="106549.A0A540K6R9"/>
<feature type="region of interest" description="Disordered" evidence="6">
    <location>
        <begin position="122"/>
        <end position="180"/>
    </location>
</feature>
<dbReference type="InterPro" id="IPR011598">
    <property type="entry name" value="bHLH_dom"/>
</dbReference>
<feature type="domain" description="BHLH" evidence="7">
    <location>
        <begin position="167"/>
        <end position="223"/>
    </location>
</feature>
<dbReference type="Pfam" id="PF00010">
    <property type="entry name" value="HLH"/>
    <property type="match status" value="1"/>
</dbReference>
<dbReference type="GO" id="GO:0046983">
    <property type="term" value="F:protein dimerization activity"/>
    <property type="evidence" value="ECO:0007669"/>
    <property type="project" value="InterPro"/>
</dbReference>
<dbReference type="EMBL" id="VIEB01002255">
    <property type="protein sequence ID" value="TQD69917.1"/>
    <property type="molecule type" value="Genomic_DNA"/>
</dbReference>
<evidence type="ECO:0000313" key="8">
    <source>
        <dbReference type="EMBL" id="TQD69917.1"/>
    </source>
</evidence>
<evidence type="ECO:0000256" key="1">
    <source>
        <dbReference type="ARBA" id="ARBA00004123"/>
    </source>
</evidence>
<feature type="compositionally biased region" description="Basic and acidic residues" evidence="6">
    <location>
        <begin position="122"/>
        <end position="131"/>
    </location>
</feature>
<dbReference type="Gene3D" id="4.10.280.10">
    <property type="entry name" value="Helix-loop-helix DNA-binding domain"/>
    <property type="match status" value="1"/>
</dbReference>
<keyword evidence="2" id="KW-0805">Transcription regulation</keyword>
<keyword evidence="9" id="KW-1185">Reference proteome</keyword>
<name>A0A540K6R9_MALBA</name>
<feature type="compositionally biased region" description="Basic and acidic residues" evidence="6">
    <location>
        <begin position="167"/>
        <end position="180"/>
    </location>
</feature>
<feature type="compositionally biased region" description="Polar residues" evidence="6">
    <location>
        <begin position="324"/>
        <end position="334"/>
    </location>
</feature>
<dbReference type="PROSITE" id="PS50888">
    <property type="entry name" value="BHLH"/>
    <property type="match status" value="1"/>
</dbReference>
<dbReference type="InterPro" id="IPR031066">
    <property type="entry name" value="bHLH_ALC-like_plant"/>
</dbReference>
<dbReference type="GO" id="GO:0005634">
    <property type="term" value="C:nucleus"/>
    <property type="evidence" value="ECO:0007669"/>
    <property type="project" value="UniProtKB-SubCell"/>
</dbReference>
<evidence type="ECO:0000256" key="4">
    <source>
        <dbReference type="ARBA" id="ARBA00023163"/>
    </source>
</evidence>
<evidence type="ECO:0000256" key="5">
    <source>
        <dbReference type="ARBA" id="ARBA00023242"/>
    </source>
</evidence>
<comment type="caution">
    <text evidence="8">The sequence shown here is derived from an EMBL/GenBank/DDBJ whole genome shotgun (WGS) entry which is preliminary data.</text>
</comment>
<comment type="subcellular location">
    <subcellularLocation>
        <location evidence="1">Nucleus</location>
    </subcellularLocation>
</comment>
<evidence type="ECO:0000259" key="7">
    <source>
        <dbReference type="PROSITE" id="PS50888"/>
    </source>
</evidence>
<proteinExistence type="predicted"/>
<feature type="region of interest" description="Disordered" evidence="6">
    <location>
        <begin position="305"/>
        <end position="334"/>
    </location>
</feature>
<keyword evidence="4" id="KW-0804">Transcription</keyword>
<organism evidence="8 9">
    <name type="scientific">Malus baccata</name>
    <name type="common">Siberian crab apple</name>
    <name type="synonym">Pyrus baccata</name>
    <dbReference type="NCBI Taxonomy" id="106549"/>
    <lineage>
        <taxon>Eukaryota</taxon>
        <taxon>Viridiplantae</taxon>
        <taxon>Streptophyta</taxon>
        <taxon>Embryophyta</taxon>
        <taxon>Tracheophyta</taxon>
        <taxon>Spermatophyta</taxon>
        <taxon>Magnoliopsida</taxon>
        <taxon>eudicotyledons</taxon>
        <taxon>Gunneridae</taxon>
        <taxon>Pentapetalae</taxon>
        <taxon>rosids</taxon>
        <taxon>fabids</taxon>
        <taxon>Rosales</taxon>
        <taxon>Rosaceae</taxon>
        <taxon>Amygdaloideae</taxon>
        <taxon>Maleae</taxon>
        <taxon>Malus</taxon>
    </lineage>
</organism>
<keyword evidence="5" id="KW-0539">Nucleus</keyword>
<dbReference type="GO" id="GO:0003677">
    <property type="term" value="F:DNA binding"/>
    <property type="evidence" value="ECO:0007669"/>
    <property type="project" value="UniProtKB-KW"/>
</dbReference>
<keyword evidence="3" id="KW-0238">DNA-binding</keyword>
<evidence type="ECO:0000313" key="9">
    <source>
        <dbReference type="Proteomes" id="UP000315295"/>
    </source>
</evidence>
<evidence type="ECO:0000256" key="3">
    <source>
        <dbReference type="ARBA" id="ARBA00023125"/>
    </source>
</evidence>
<reference evidence="8 9" key="1">
    <citation type="journal article" date="2019" name="G3 (Bethesda)">
        <title>Sequencing of a Wild Apple (Malus baccata) Genome Unravels the Differences Between Cultivated and Wild Apple Species Regarding Disease Resistance and Cold Tolerance.</title>
        <authorList>
            <person name="Chen X."/>
        </authorList>
    </citation>
    <scope>NUCLEOTIDE SEQUENCE [LARGE SCALE GENOMIC DNA]</scope>
    <source>
        <strain evidence="9">cv. Shandingzi</strain>
        <tissue evidence="8">Leaves</tissue>
    </source>
</reference>
<dbReference type="Proteomes" id="UP000315295">
    <property type="component" value="Unassembled WGS sequence"/>
</dbReference>
<dbReference type="SUPFAM" id="SSF47459">
    <property type="entry name" value="HLH, helix-loop-helix DNA-binding domain"/>
    <property type="match status" value="1"/>
</dbReference>
<dbReference type="PANTHER" id="PTHR45855:SF6">
    <property type="entry name" value="TRANSCRIPTION FACTOR ALC"/>
    <property type="match status" value="1"/>
</dbReference>
<accession>A0A540K6R9</accession>
<dbReference type="PANTHER" id="PTHR45855">
    <property type="entry name" value="TRANSCRIPTION FACTOR PIF1-RELATED"/>
    <property type="match status" value="1"/>
</dbReference>